<feature type="transmembrane region" description="Helical" evidence="8">
    <location>
        <begin position="314"/>
        <end position="334"/>
    </location>
</feature>
<dbReference type="PROSITE" id="PS50850">
    <property type="entry name" value="MFS"/>
    <property type="match status" value="1"/>
</dbReference>
<evidence type="ECO:0000313" key="11">
    <source>
        <dbReference type="Proteomes" id="UP000219167"/>
    </source>
</evidence>
<dbReference type="InterPro" id="IPR036259">
    <property type="entry name" value="MFS_trans_sf"/>
</dbReference>
<gene>
    <name evidence="10" type="ORF">SAMN05892877_10640</name>
</gene>
<feature type="transmembrane region" description="Helical" evidence="8">
    <location>
        <begin position="121"/>
        <end position="142"/>
    </location>
</feature>
<feature type="transmembrane region" description="Helical" evidence="8">
    <location>
        <begin position="154"/>
        <end position="177"/>
    </location>
</feature>
<evidence type="ECO:0000256" key="7">
    <source>
        <dbReference type="SAM" id="MobiDB-lite"/>
    </source>
</evidence>
<dbReference type="EMBL" id="OBQD01000006">
    <property type="protein sequence ID" value="SOC39523.1"/>
    <property type="molecule type" value="Genomic_DNA"/>
</dbReference>
<evidence type="ECO:0000256" key="2">
    <source>
        <dbReference type="ARBA" id="ARBA00022448"/>
    </source>
</evidence>
<feature type="transmembrane region" description="Helical" evidence="8">
    <location>
        <begin position="183"/>
        <end position="201"/>
    </location>
</feature>
<feature type="transmembrane region" description="Helical" evidence="8">
    <location>
        <begin position="289"/>
        <end position="308"/>
    </location>
</feature>
<dbReference type="InterPro" id="IPR047200">
    <property type="entry name" value="MFS_YcaD-like"/>
</dbReference>
<name>A0A285UCR0_9HYPH</name>
<evidence type="ECO:0000256" key="5">
    <source>
        <dbReference type="ARBA" id="ARBA00022989"/>
    </source>
</evidence>
<dbReference type="PANTHER" id="PTHR23521">
    <property type="entry name" value="TRANSPORTER MFS SUPERFAMILY"/>
    <property type="match status" value="1"/>
</dbReference>
<keyword evidence="5 8" id="KW-1133">Transmembrane helix</keyword>
<feature type="compositionally biased region" description="Low complexity" evidence="7">
    <location>
        <begin position="1"/>
        <end position="15"/>
    </location>
</feature>
<evidence type="ECO:0000256" key="6">
    <source>
        <dbReference type="ARBA" id="ARBA00023136"/>
    </source>
</evidence>
<dbReference type="GO" id="GO:0022857">
    <property type="term" value="F:transmembrane transporter activity"/>
    <property type="evidence" value="ECO:0007669"/>
    <property type="project" value="InterPro"/>
</dbReference>
<sequence>MSDPQSDPKPGSKPGSMPPSPAPVDSIHWRSLVAAMAAIGAVGIAIGLGLPLLSIIMEKRGISSTLIGLNSAMAGVAAMVSAPFTTKLAHRFGTSNIMVAAIVLAAASSLGFYYVQNFLLWFPLRIVFHGATTMLFILSEFWINAAAPPRRRGLVLGIYATVLALGFANGPLLFSLLGSDGPLPFAVGAVIILVAAVPILFARRESPTIDEKPELHFMRYVFLVPTATAAVFVFGAVEVGGLSLFPIYATRTGFTESQAALLLTVMGVGNFLFQIPLGMLSDHMKDRRTLLSIMACVGLAGAAALPLLSENWVLMAVVLLFWGGCVSGLYTVGLSHLGSRLTGADLAAANAAFVFCYAVGTVAGPQAIGAAMDIAGLDGFAWAIVFFFGLYVALSLARMVFRPKRT</sequence>
<dbReference type="InterPro" id="IPR011701">
    <property type="entry name" value="MFS"/>
</dbReference>
<dbReference type="AlphaFoldDB" id="A0A285UCR0"/>
<evidence type="ECO:0000256" key="3">
    <source>
        <dbReference type="ARBA" id="ARBA00022475"/>
    </source>
</evidence>
<dbReference type="InterPro" id="IPR020846">
    <property type="entry name" value="MFS_dom"/>
</dbReference>
<keyword evidence="6 8" id="KW-0472">Membrane</keyword>
<evidence type="ECO:0000313" key="10">
    <source>
        <dbReference type="EMBL" id="SOC39523.1"/>
    </source>
</evidence>
<feature type="transmembrane region" description="Helical" evidence="8">
    <location>
        <begin position="32"/>
        <end position="56"/>
    </location>
</feature>
<feature type="transmembrane region" description="Helical" evidence="8">
    <location>
        <begin position="346"/>
        <end position="368"/>
    </location>
</feature>
<dbReference type="Pfam" id="PF07690">
    <property type="entry name" value="MFS_1"/>
    <property type="match status" value="1"/>
</dbReference>
<evidence type="ECO:0000256" key="8">
    <source>
        <dbReference type="SAM" id="Phobius"/>
    </source>
</evidence>
<protein>
    <submittedName>
        <fullName evidence="10">Predicted MFS family arabinose efflux permease</fullName>
    </submittedName>
</protein>
<accession>A0A285UCR0</accession>
<organism evidence="10 11">
    <name type="scientific">Rhizobium subbaraonis</name>
    <dbReference type="NCBI Taxonomy" id="908946"/>
    <lineage>
        <taxon>Bacteria</taxon>
        <taxon>Pseudomonadati</taxon>
        <taxon>Pseudomonadota</taxon>
        <taxon>Alphaproteobacteria</taxon>
        <taxon>Hyphomicrobiales</taxon>
        <taxon>Rhizobiaceae</taxon>
        <taxon>Rhizobium/Agrobacterium group</taxon>
        <taxon>Rhizobium</taxon>
    </lineage>
</organism>
<keyword evidence="11" id="KW-1185">Reference proteome</keyword>
<feature type="domain" description="Major facilitator superfamily (MFS) profile" evidence="9">
    <location>
        <begin position="31"/>
        <end position="406"/>
    </location>
</feature>
<dbReference type="Gene3D" id="1.20.1250.20">
    <property type="entry name" value="MFS general substrate transporter like domains"/>
    <property type="match status" value="2"/>
</dbReference>
<dbReference type="CDD" id="cd17477">
    <property type="entry name" value="MFS_YcaD_like"/>
    <property type="match status" value="1"/>
</dbReference>
<dbReference type="SUPFAM" id="SSF103473">
    <property type="entry name" value="MFS general substrate transporter"/>
    <property type="match status" value="1"/>
</dbReference>
<comment type="subcellular location">
    <subcellularLocation>
        <location evidence="1">Cell membrane</location>
        <topology evidence="1">Multi-pass membrane protein</topology>
    </subcellularLocation>
</comment>
<evidence type="ECO:0000259" key="9">
    <source>
        <dbReference type="PROSITE" id="PS50850"/>
    </source>
</evidence>
<feature type="transmembrane region" description="Helical" evidence="8">
    <location>
        <begin position="222"/>
        <end position="247"/>
    </location>
</feature>
<feature type="transmembrane region" description="Helical" evidence="8">
    <location>
        <begin position="380"/>
        <end position="401"/>
    </location>
</feature>
<feature type="transmembrane region" description="Helical" evidence="8">
    <location>
        <begin position="97"/>
        <end position="115"/>
    </location>
</feature>
<keyword evidence="2" id="KW-0813">Transport</keyword>
<evidence type="ECO:0000256" key="1">
    <source>
        <dbReference type="ARBA" id="ARBA00004651"/>
    </source>
</evidence>
<evidence type="ECO:0000256" key="4">
    <source>
        <dbReference type="ARBA" id="ARBA00022692"/>
    </source>
</evidence>
<dbReference type="PANTHER" id="PTHR23521:SF2">
    <property type="entry name" value="TRANSPORTER MFS SUPERFAMILY"/>
    <property type="match status" value="1"/>
</dbReference>
<dbReference type="GO" id="GO:0005886">
    <property type="term" value="C:plasma membrane"/>
    <property type="evidence" value="ECO:0007669"/>
    <property type="project" value="UniProtKB-SubCell"/>
</dbReference>
<feature type="transmembrane region" description="Helical" evidence="8">
    <location>
        <begin position="259"/>
        <end position="277"/>
    </location>
</feature>
<keyword evidence="3" id="KW-1003">Cell membrane</keyword>
<reference evidence="10 11" key="1">
    <citation type="submission" date="2017-08" db="EMBL/GenBank/DDBJ databases">
        <authorList>
            <person name="de Groot N.N."/>
        </authorList>
    </citation>
    <scope>NUCLEOTIDE SEQUENCE [LARGE SCALE GENOMIC DNA]</scope>
    <source>
        <strain evidence="10 11">JC85</strain>
    </source>
</reference>
<feature type="region of interest" description="Disordered" evidence="7">
    <location>
        <begin position="1"/>
        <end position="22"/>
    </location>
</feature>
<keyword evidence="4 8" id="KW-0812">Transmembrane</keyword>
<proteinExistence type="predicted"/>
<dbReference type="Proteomes" id="UP000219167">
    <property type="component" value="Unassembled WGS sequence"/>
</dbReference>